<dbReference type="GO" id="GO:0005829">
    <property type="term" value="C:cytosol"/>
    <property type="evidence" value="ECO:0007669"/>
    <property type="project" value="TreeGrafter"/>
</dbReference>
<accession>A0A291RHA9</accession>
<dbReference type="Gene3D" id="3.90.245.10">
    <property type="entry name" value="Ribonucleoside hydrolase-like"/>
    <property type="match status" value="1"/>
</dbReference>
<dbReference type="GO" id="GO:0006152">
    <property type="term" value="P:purine nucleoside catabolic process"/>
    <property type="evidence" value="ECO:0007669"/>
    <property type="project" value="TreeGrafter"/>
</dbReference>
<dbReference type="PANTHER" id="PTHR12304:SF59">
    <property type="entry name" value="INOSINE-URIDINE PREFERRING NUCLEOSIDE HYDROLASE FAMILY PROTEIN"/>
    <property type="match status" value="1"/>
</dbReference>
<dbReference type="InterPro" id="IPR023186">
    <property type="entry name" value="IUNH"/>
</dbReference>
<reference evidence="5 6" key="1">
    <citation type="submission" date="2017-10" db="EMBL/GenBank/DDBJ databases">
        <title>Comparative genomics between pathogenic Norcardia.</title>
        <authorList>
            <person name="Zeng L."/>
        </authorList>
    </citation>
    <scope>NUCLEOTIDE SEQUENCE [LARGE SCALE GENOMIC DNA]</scope>
    <source>
        <strain evidence="5 6">NC_YFY_NT001</strain>
    </source>
</reference>
<evidence type="ECO:0000256" key="2">
    <source>
        <dbReference type="ARBA" id="ARBA00023295"/>
    </source>
</evidence>
<keyword evidence="1 5" id="KW-0378">Hydrolase</keyword>
<dbReference type="SUPFAM" id="SSF53590">
    <property type="entry name" value="Nucleoside hydrolase"/>
    <property type="match status" value="1"/>
</dbReference>
<feature type="region of interest" description="Disordered" evidence="3">
    <location>
        <begin position="1"/>
        <end position="28"/>
    </location>
</feature>
<dbReference type="InterPro" id="IPR036452">
    <property type="entry name" value="Ribo_hydro-like"/>
</dbReference>
<proteinExistence type="predicted"/>
<gene>
    <name evidence="5" type="ORF">CRH09_11185</name>
</gene>
<evidence type="ECO:0000256" key="1">
    <source>
        <dbReference type="ARBA" id="ARBA00022801"/>
    </source>
</evidence>
<dbReference type="KEGG" id="ntp:CRH09_11185"/>
<dbReference type="PANTHER" id="PTHR12304">
    <property type="entry name" value="INOSINE-URIDINE PREFERRING NUCLEOSIDE HYDROLASE"/>
    <property type="match status" value="1"/>
</dbReference>
<evidence type="ECO:0000313" key="5">
    <source>
        <dbReference type="EMBL" id="ATL66689.1"/>
    </source>
</evidence>
<evidence type="ECO:0000256" key="3">
    <source>
        <dbReference type="SAM" id="MobiDB-lite"/>
    </source>
</evidence>
<keyword evidence="2" id="KW-0326">Glycosidase</keyword>
<dbReference type="InterPro" id="IPR001910">
    <property type="entry name" value="Inosine/uridine_hydrolase_dom"/>
</dbReference>
<dbReference type="EMBL" id="CP023778">
    <property type="protein sequence ID" value="ATL66689.1"/>
    <property type="molecule type" value="Genomic_DNA"/>
</dbReference>
<dbReference type="GO" id="GO:0008477">
    <property type="term" value="F:purine nucleosidase activity"/>
    <property type="evidence" value="ECO:0007669"/>
    <property type="project" value="TreeGrafter"/>
</dbReference>
<dbReference type="Pfam" id="PF01156">
    <property type="entry name" value="IU_nuc_hydro"/>
    <property type="match status" value="1"/>
</dbReference>
<organism evidence="5 6">
    <name type="scientific">Nocardia terpenica</name>
    <dbReference type="NCBI Taxonomy" id="455432"/>
    <lineage>
        <taxon>Bacteria</taxon>
        <taxon>Bacillati</taxon>
        <taxon>Actinomycetota</taxon>
        <taxon>Actinomycetes</taxon>
        <taxon>Mycobacteriales</taxon>
        <taxon>Nocardiaceae</taxon>
        <taxon>Nocardia</taxon>
    </lineage>
</organism>
<evidence type="ECO:0000313" key="6">
    <source>
        <dbReference type="Proteomes" id="UP000221961"/>
    </source>
</evidence>
<protein>
    <submittedName>
        <fullName evidence="5">Nucleoside hydrolase</fullName>
    </submittedName>
</protein>
<sequence>MPRTTPPRAQETSMGDIDAGDPRETPQSAWGSLLGFADRYADLGYRSLAEQLRAGGPPPPSVQGTPIIVDSDIGGDPDDAIAVTCAARNLPEVALILTADEYRGRRARFARHLLDLMERPDLPVVSGADLGNTRYHAIDGLIPDTVAEQPTDIVAAVRAVCAGTEGPVRWVGMGPLSNLAHVLRSAPELNARLVVTQMGGAIDYRHPDRAEHNFRLDPDAARYVVATARELLLVLSDTTFTDEIAIGPGTDIYRALAADAAPAWAAVLRAHLDQWFARFYPASLQHDPLTLSAALQLPFIDFTRRRISLGPDARMTVAGDDSEGHPTWITTGADYPAFRAWLSKQIHY</sequence>
<evidence type="ECO:0000259" key="4">
    <source>
        <dbReference type="Pfam" id="PF01156"/>
    </source>
</evidence>
<feature type="domain" description="Inosine/uridine-preferring nucleoside hydrolase" evidence="4">
    <location>
        <begin position="67"/>
        <end position="337"/>
    </location>
</feature>
<dbReference type="AlphaFoldDB" id="A0A291RHA9"/>
<dbReference type="Proteomes" id="UP000221961">
    <property type="component" value="Chromosome"/>
</dbReference>
<name>A0A291RHA9_9NOCA</name>